<evidence type="ECO:0000256" key="4">
    <source>
        <dbReference type="ARBA" id="ARBA00023315"/>
    </source>
</evidence>
<comment type="catalytic activity">
    <reaction evidence="5">
        <text>glycyl-tRNA(Gly) + acetyl-CoA = N-acetylglycyl-tRNA(Gly) + CoA + H(+)</text>
        <dbReference type="Rhea" id="RHEA:81867"/>
        <dbReference type="Rhea" id="RHEA-COMP:9683"/>
        <dbReference type="Rhea" id="RHEA-COMP:19766"/>
        <dbReference type="ChEBI" id="CHEBI:15378"/>
        <dbReference type="ChEBI" id="CHEBI:57287"/>
        <dbReference type="ChEBI" id="CHEBI:57288"/>
        <dbReference type="ChEBI" id="CHEBI:78522"/>
        <dbReference type="ChEBI" id="CHEBI:232036"/>
    </reaction>
</comment>
<evidence type="ECO:0000256" key="2">
    <source>
        <dbReference type="ARBA" id="ARBA00022649"/>
    </source>
</evidence>
<evidence type="ECO:0000313" key="8">
    <source>
        <dbReference type="Proteomes" id="UP000011721"/>
    </source>
</evidence>
<dbReference type="PANTHER" id="PTHR36449:SF1">
    <property type="entry name" value="ACETYLTRANSFERASE"/>
    <property type="match status" value="1"/>
</dbReference>
<dbReference type="SUPFAM" id="SSF55729">
    <property type="entry name" value="Acyl-CoA N-acyltransferases (Nat)"/>
    <property type="match status" value="1"/>
</dbReference>
<gene>
    <name evidence="7" type="ordered locus">UWK_01790</name>
</gene>
<accession>M1P4D0</accession>
<evidence type="ECO:0000256" key="3">
    <source>
        <dbReference type="ARBA" id="ARBA00022679"/>
    </source>
</evidence>
<dbReference type="AlphaFoldDB" id="M1P4D0"/>
<keyword evidence="8" id="KW-1185">Reference proteome</keyword>
<name>M1P4D0_DESSD</name>
<evidence type="ECO:0000256" key="1">
    <source>
        <dbReference type="ARBA" id="ARBA00022491"/>
    </source>
</evidence>
<dbReference type="HOGENOM" id="CLU_101288_0_0_7"/>
<evidence type="ECO:0000313" key="7">
    <source>
        <dbReference type="EMBL" id="AGF78348.1"/>
    </source>
</evidence>
<dbReference type="eggNOG" id="COG3153">
    <property type="taxonomic scope" value="Bacteria"/>
</dbReference>
<dbReference type="Pfam" id="PF13508">
    <property type="entry name" value="Acetyltransf_7"/>
    <property type="match status" value="1"/>
</dbReference>
<dbReference type="STRING" id="1167006.UWK_01790"/>
<dbReference type="InterPro" id="IPR016181">
    <property type="entry name" value="Acyl_CoA_acyltransferase"/>
</dbReference>
<dbReference type="KEGG" id="dsf:UWK_01790"/>
<dbReference type="RefSeq" id="WP_015404039.1">
    <property type="nucleotide sequence ID" value="NC_020304.1"/>
</dbReference>
<dbReference type="PROSITE" id="PS51186">
    <property type="entry name" value="GNAT"/>
    <property type="match status" value="1"/>
</dbReference>
<feature type="domain" description="N-acetyltransferase" evidence="6">
    <location>
        <begin position="2"/>
        <end position="158"/>
    </location>
</feature>
<dbReference type="Gene3D" id="3.40.630.30">
    <property type="match status" value="1"/>
</dbReference>
<keyword evidence="1" id="KW-0678">Repressor</keyword>
<dbReference type="EMBL" id="CP003985">
    <property type="protein sequence ID" value="AGF78348.1"/>
    <property type="molecule type" value="Genomic_DNA"/>
</dbReference>
<reference evidence="8" key="1">
    <citation type="journal article" date="2013" name="Stand. Genomic Sci.">
        <title>Complete genome sequence of Desulfocapsa sulfexigens, a marine deltaproteobacterium specialized in disproportionating inorganic sulfur compounds.</title>
        <authorList>
            <person name="Finster K.W."/>
            <person name="Kjeldsen K.U."/>
            <person name="Kube M."/>
            <person name="Reinhardt R."/>
            <person name="Mussmann M."/>
            <person name="Amann R."/>
            <person name="Schreiber L."/>
        </authorList>
    </citation>
    <scope>NUCLEOTIDE SEQUENCE [LARGE SCALE GENOMIC DNA]</scope>
    <source>
        <strain evidence="8">DSM 10523 / SB164P1</strain>
    </source>
</reference>
<dbReference type="PATRIC" id="fig|1167006.5.peg.1974"/>
<sequence>MGKISAPEQLTANHLLSGFDCGTVSLNEWLIHRALKNEQSGGSRTYVVCFKNQVIGYYALAAGSVARAEATNRIKKNMPDPIPALVLGRLAVDCNWQGQNIGRGLLKDALARAINVSEQVGVRVIIVHVLNDKAEAFYRKHGFTNNNIVSNTLMLPLL</sequence>
<dbReference type="GO" id="GO:0016747">
    <property type="term" value="F:acyltransferase activity, transferring groups other than amino-acyl groups"/>
    <property type="evidence" value="ECO:0007669"/>
    <property type="project" value="InterPro"/>
</dbReference>
<evidence type="ECO:0000259" key="6">
    <source>
        <dbReference type="PROSITE" id="PS51186"/>
    </source>
</evidence>
<keyword evidence="3 7" id="KW-0808">Transferase</keyword>
<keyword evidence="2" id="KW-1277">Toxin-antitoxin system</keyword>
<organism evidence="7 8">
    <name type="scientific">Desulfocapsa sulfexigens (strain DSM 10523 / SB164P1)</name>
    <dbReference type="NCBI Taxonomy" id="1167006"/>
    <lineage>
        <taxon>Bacteria</taxon>
        <taxon>Pseudomonadati</taxon>
        <taxon>Thermodesulfobacteriota</taxon>
        <taxon>Desulfobulbia</taxon>
        <taxon>Desulfobulbales</taxon>
        <taxon>Desulfocapsaceae</taxon>
        <taxon>Desulfocapsa</taxon>
    </lineage>
</organism>
<dbReference type="Proteomes" id="UP000011721">
    <property type="component" value="Chromosome"/>
</dbReference>
<proteinExistence type="predicted"/>
<evidence type="ECO:0000256" key="5">
    <source>
        <dbReference type="ARBA" id="ARBA00049880"/>
    </source>
</evidence>
<keyword evidence="4" id="KW-0012">Acyltransferase</keyword>
<dbReference type="InterPro" id="IPR000182">
    <property type="entry name" value="GNAT_dom"/>
</dbReference>
<dbReference type="PANTHER" id="PTHR36449">
    <property type="entry name" value="ACETYLTRANSFERASE-RELATED"/>
    <property type="match status" value="1"/>
</dbReference>
<dbReference type="CDD" id="cd04301">
    <property type="entry name" value="NAT_SF"/>
    <property type="match status" value="1"/>
</dbReference>
<dbReference type="OrthoDB" id="9799147at2"/>
<protein>
    <submittedName>
        <fullName evidence="7">Putative acetyltransferase</fullName>
    </submittedName>
</protein>